<evidence type="ECO:0000313" key="3">
    <source>
        <dbReference type="Proteomes" id="UP001629462"/>
    </source>
</evidence>
<organism evidence="2 3">
    <name type="scientific">Caballeronia jiangsuensis</name>
    <dbReference type="NCBI Taxonomy" id="1458357"/>
    <lineage>
        <taxon>Bacteria</taxon>
        <taxon>Pseudomonadati</taxon>
        <taxon>Pseudomonadota</taxon>
        <taxon>Betaproteobacteria</taxon>
        <taxon>Burkholderiales</taxon>
        <taxon>Burkholderiaceae</taxon>
        <taxon>Caballeronia</taxon>
    </lineage>
</organism>
<name>A0ABW9CP16_9BURK</name>
<dbReference type="Proteomes" id="UP001629462">
    <property type="component" value="Unassembled WGS sequence"/>
</dbReference>
<evidence type="ECO:0000256" key="1">
    <source>
        <dbReference type="SAM" id="MobiDB-lite"/>
    </source>
</evidence>
<comment type="caution">
    <text evidence="2">The sequence shown here is derived from an EMBL/GenBank/DDBJ whole genome shotgun (WGS) entry which is preliminary data.</text>
</comment>
<reference evidence="2 3" key="1">
    <citation type="journal article" date="2024" name="Chem. Sci.">
        <title>Discovery of megapolipeptins by genome mining of a Burkholderiales bacteria collection.</title>
        <authorList>
            <person name="Paulo B.S."/>
            <person name="Recchia M.J.J."/>
            <person name="Lee S."/>
            <person name="Fergusson C.H."/>
            <person name="Romanowski S.B."/>
            <person name="Hernandez A."/>
            <person name="Krull N."/>
            <person name="Liu D.Y."/>
            <person name="Cavanagh H."/>
            <person name="Bos A."/>
            <person name="Gray C.A."/>
            <person name="Murphy B.T."/>
            <person name="Linington R.G."/>
            <person name="Eustaquio A.S."/>
        </authorList>
    </citation>
    <scope>NUCLEOTIDE SEQUENCE [LARGE SCALE GENOMIC DNA]</scope>
    <source>
        <strain evidence="2 3">RL17-374-BIF-D</strain>
    </source>
</reference>
<feature type="region of interest" description="Disordered" evidence="1">
    <location>
        <begin position="1"/>
        <end position="52"/>
    </location>
</feature>
<sequence>MEELHKNLGARKGMVPRTSQRLRAAHGRSKEKGDPAGNFEKRAKAGQINAST</sequence>
<gene>
    <name evidence="2" type="ORF">PQR08_18770</name>
</gene>
<keyword evidence="3" id="KW-1185">Reference proteome</keyword>
<dbReference type="RefSeq" id="WP_238213265.1">
    <property type="nucleotide sequence ID" value="NZ_JAQQDB010000016.1"/>
</dbReference>
<protein>
    <submittedName>
        <fullName evidence="2">Uncharacterized protein</fullName>
    </submittedName>
</protein>
<evidence type="ECO:0000313" key="2">
    <source>
        <dbReference type="EMBL" id="MFM0519474.1"/>
    </source>
</evidence>
<proteinExistence type="predicted"/>
<feature type="compositionally biased region" description="Basic and acidic residues" evidence="1">
    <location>
        <begin position="28"/>
        <end position="43"/>
    </location>
</feature>
<dbReference type="EMBL" id="JAQQDB010000016">
    <property type="protein sequence ID" value="MFM0519474.1"/>
    <property type="molecule type" value="Genomic_DNA"/>
</dbReference>
<accession>A0ABW9CP16</accession>